<dbReference type="Pfam" id="PF00392">
    <property type="entry name" value="GntR"/>
    <property type="match status" value="1"/>
</dbReference>
<sequence length="122" mass="13813">MPWELNEDRPIYAQLIEQIQRQIISGAYQPGERLPSVRDLAAQAAVNPNTMQRALSELERSGLVFTQRTSGRYITQDQALIQAAKQALAQQEAETFLRRMAALGLDRSQSLEILQEITTKEE</sequence>
<dbReference type="GO" id="GO:0003677">
    <property type="term" value="F:DNA binding"/>
    <property type="evidence" value="ECO:0007669"/>
    <property type="project" value="UniProtKB-KW"/>
</dbReference>
<dbReference type="EMBL" id="DXES01000133">
    <property type="protein sequence ID" value="HIX65823.1"/>
    <property type="molecule type" value="Genomic_DNA"/>
</dbReference>
<dbReference type="PANTHER" id="PTHR38445:SF6">
    <property type="entry name" value="GNTR-FAMILY TRANSCRIPTIONAL REGULATOR"/>
    <property type="match status" value="1"/>
</dbReference>
<proteinExistence type="predicted"/>
<evidence type="ECO:0000256" key="3">
    <source>
        <dbReference type="ARBA" id="ARBA00023163"/>
    </source>
</evidence>
<feature type="domain" description="HTH gntR-type" evidence="4">
    <location>
        <begin position="9"/>
        <end position="77"/>
    </location>
</feature>
<accession>A0A9D1WRJ8</accession>
<evidence type="ECO:0000259" key="4">
    <source>
        <dbReference type="PROSITE" id="PS50949"/>
    </source>
</evidence>
<evidence type="ECO:0000256" key="1">
    <source>
        <dbReference type="ARBA" id="ARBA00023015"/>
    </source>
</evidence>
<organism evidence="5 6">
    <name type="scientific">Candidatus Anaerotruncus excrementipullorum</name>
    <dbReference type="NCBI Taxonomy" id="2838465"/>
    <lineage>
        <taxon>Bacteria</taxon>
        <taxon>Bacillati</taxon>
        <taxon>Bacillota</taxon>
        <taxon>Clostridia</taxon>
        <taxon>Eubacteriales</taxon>
        <taxon>Oscillospiraceae</taxon>
        <taxon>Anaerotruncus</taxon>
    </lineage>
</organism>
<dbReference type="Proteomes" id="UP000886800">
    <property type="component" value="Unassembled WGS sequence"/>
</dbReference>
<comment type="caution">
    <text evidence="5">The sequence shown here is derived from an EMBL/GenBank/DDBJ whole genome shotgun (WGS) entry which is preliminary data.</text>
</comment>
<dbReference type="GO" id="GO:0003700">
    <property type="term" value="F:DNA-binding transcription factor activity"/>
    <property type="evidence" value="ECO:0007669"/>
    <property type="project" value="InterPro"/>
</dbReference>
<dbReference type="SUPFAM" id="SSF46785">
    <property type="entry name" value="Winged helix' DNA-binding domain"/>
    <property type="match status" value="1"/>
</dbReference>
<evidence type="ECO:0000313" key="6">
    <source>
        <dbReference type="Proteomes" id="UP000886800"/>
    </source>
</evidence>
<evidence type="ECO:0000313" key="5">
    <source>
        <dbReference type="EMBL" id="HIX65823.1"/>
    </source>
</evidence>
<dbReference type="AlphaFoldDB" id="A0A9D1WRJ8"/>
<dbReference type="InterPro" id="IPR000524">
    <property type="entry name" value="Tscrpt_reg_HTH_GntR"/>
</dbReference>
<gene>
    <name evidence="5" type="ORF">H9736_06185</name>
</gene>
<dbReference type="Gene3D" id="1.10.10.10">
    <property type="entry name" value="Winged helix-like DNA-binding domain superfamily/Winged helix DNA-binding domain"/>
    <property type="match status" value="1"/>
</dbReference>
<dbReference type="SMART" id="SM00345">
    <property type="entry name" value="HTH_GNTR"/>
    <property type="match status" value="1"/>
</dbReference>
<dbReference type="PROSITE" id="PS50949">
    <property type="entry name" value="HTH_GNTR"/>
    <property type="match status" value="1"/>
</dbReference>
<keyword evidence="3" id="KW-0804">Transcription</keyword>
<keyword evidence="1" id="KW-0805">Transcription regulation</keyword>
<dbReference type="InterPro" id="IPR036390">
    <property type="entry name" value="WH_DNA-bd_sf"/>
</dbReference>
<dbReference type="PANTHER" id="PTHR38445">
    <property type="entry name" value="HTH-TYPE TRANSCRIPTIONAL REPRESSOR YTRA"/>
    <property type="match status" value="1"/>
</dbReference>
<protein>
    <submittedName>
        <fullName evidence="5">GntR family transcriptional regulator</fullName>
    </submittedName>
</protein>
<reference evidence="5" key="2">
    <citation type="submission" date="2021-04" db="EMBL/GenBank/DDBJ databases">
        <authorList>
            <person name="Gilroy R."/>
        </authorList>
    </citation>
    <scope>NUCLEOTIDE SEQUENCE</scope>
    <source>
        <strain evidence="5">CHK188-5543</strain>
    </source>
</reference>
<dbReference type="InterPro" id="IPR036388">
    <property type="entry name" value="WH-like_DNA-bd_sf"/>
</dbReference>
<reference evidence="5" key="1">
    <citation type="journal article" date="2021" name="PeerJ">
        <title>Extensive microbial diversity within the chicken gut microbiome revealed by metagenomics and culture.</title>
        <authorList>
            <person name="Gilroy R."/>
            <person name="Ravi A."/>
            <person name="Getino M."/>
            <person name="Pursley I."/>
            <person name="Horton D.L."/>
            <person name="Alikhan N.F."/>
            <person name="Baker D."/>
            <person name="Gharbi K."/>
            <person name="Hall N."/>
            <person name="Watson M."/>
            <person name="Adriaenssens E.M."/>
            <person name="Foster-Nyarko E."/>
            <person name="Jarju S."/>
            <person name="Secka A."/>
            <person name="Antonio M."/>
            <person name="Oren A."/>
            <person name="Chaudhuri R.R."/>
            <person name="La Ragione R."/>
            <person name="Hildebrand F."/>
            <person name="Pallen M.J."/>
        </authorList>
    </citation>
    <scope>NUCLEOTIDE SEQUENCE</scope>
    <source>
        <strain evidence="5">CHK188-5543</strain>
    </source>
</reference>
<evidence type="ECO:0000256" key="2">
    <source>
        <dbReference type="ARBA" id="ARBA00023125"/>
    </source>
</evidence>
<keyword evidence="2" id="KW-0238">DNA-binding</keyword>
<name>A0A9D1WRJ8_9FIRM</name>
<dbReference type="CDD" id="cd07377">
    <property type="entry name" value="WHTH_GntR"/>
    <property type="match status" value="1"/>
</dbReference>
<dbReference type="PRINTS" id="PR00035">
    <property type="entry name" value="HTHGNTR"/>
</dbReference>